<feature type="compositionally biased region" description="Acidic residues" evidence="1">
    <location>
        <begin position="9"/>
        <end position="24"/>
    </location>
</feature>
<feature type="transmembrane region" description="Helical" evidence="2">
    <location>
        <begin position="68"/>
        <end position="91"/>
    </location>
</feature>
<keyword evidence="2" id="KW-0812">Transmembrane</keyword>
<gene>
    <name evidence="4" type="ORF">NP511_04570</name>
</gene>
<proteinExistence type="predicted"/>
<evidence type="ECO:0000259" key="3">
    <source>
        <dbReference type="Pfam" id="PF24008"/>
    </source>
</evidence>
<feature type="transmembrane region" description="Helical" evidence="2">
    <location>
        <begin position="97"/>
        <end position="113"/>
    </location>
</feature>
<evidence type="ECO:0000313" key="4">
    <source>
        <dbReference type="EMBL" id="WMT08907.1"/>
    </source>
</evidence>
<protein>
    <recommendedName>
        <fullName evidence="3">DUF7322 domain-containing protein</fullName>
    </recommendedName>
</protein>
<sequence>MVFDRTENEPDEWDPEEEYYDPDSDGLTIPQVSGDDGPDDLDDLSSAIDPPEVEMGETDASADLLQTFWALVLVINAAVLAVSLGLLFLLFEGVSTRAGALVVAGLVLLGFAVRRYRRFRADDSGDLDDGSDAETPPESDGGGSDAGTASDDEDSEATTRSDDAAETTSGSVTQRQSPNGNDRS</sequence>
<dbReference type="RefSeq" id="WP_049964601.1">
    <property type="nucleotide sequence ID" value="NZ_CP101873.1"/>
</dbReference>
<keyword evidence="2" id="KW-0472">Membrane</keyword>
<feature type="domain" description="DUF7322" evidence="3">
    <location>
        <begin position="58"/>
        <end position="118"/>
    </location>
</feature>
<dbReference type="Pfam" id="PF24008">
    <property type="entry name" value="DUF7322"/>
    <property type="match status" value="1"/>
</dbReference>
<keyword evidence="2" id="KW-1133">Transmembrane helix</keyword>
<reference evidence="4 5" key="1">
    <citation type="submission" date="2022-07" db="EMBL/GenBank/DDBJ databases">
        <title>Two temperate virus in Haloterrigena jeotgali A29.</title>
        <authorList>
            <person name="Deng X."/>
        </authorList>
    </citation>
    <scope>NUCLEOTIDE SEQUENCE [LARGE SCALE GENOMIC DNA]</scope>
    <source>
        <strain evidence="4 5">A29</strain>
    </source>
</reference>
<evidence type="ECO:0000256" key="2">
    <source>
        <dbReference type="SAM" id="Phobius"/>
    </source>
</evidence>
<feature type="compositionally biased region" description="Acidic residues" evidence="1">
    <location>
        <begin position="124"/>
        <end position="137"/>
    </location>
</feature>
<accession>A0AAF0PCW9</accession>
<dbReference type="Proteomes" id="UP001224926">
    <property type="component" value="Chromosome"/>
</dbReference>
<keyword evidence="5" id="KW-1185">Reference proteome</keyword>
<dbReference type="InterPro" id="IPR055746">
    <property type="entry name" value="DUF7322"/>
</dbReference>
<feature type="compositionally biased region" description="Polar residues" evidence="1">
    <location>
        <begin position="166"/>
        <end position="184"/>
    </location>
</feature>
<dbReference type="EMBL" id="CP101873">
    <property type="protein sequence ID" value="WMT08907.1"/>
    <property type="molecule type" value="Genomic_DNA"/>
</dbReference>
<name>A0AAF0PCW9_9EURY</name>
<feature type="region of interest" description="Disordered" evidence="1">
    <location>
        <begin position="123"/>
        <end position="184"/>
    </location>
</feature>
<evidence type="ECO:0000256" key="1">
    <source>
        <dbReference type="SAM" id="MobiDB-lite"/>
    </source>
</evidence>
<feature type="region of interest" description="Disordered" evidence="1">
    <location>
        <begin position="1"/>
        <end position="54"/>
    </location>
</feature>
<dbReference type="AlphaFoldDB" id="A0AAF0PCW9"/>
<dbReference type="GeneID" id="84213189"/>
<organism evidence="4 5">
    <name type="scientific">Natrinema thermotolerans</name>
    <dbReference type="NCBI Taxonomy" id="121872"/>
    <lineage>
        <taxon>Archaea</taxon>
        <taxon>Methanobacteriati</taxon>
        <taxon>Methanobacteriota</taxon>
        <taxon>Stenosarchaea group</taxon>
        <taxon>Halobacteria</taxon>
        <taxon>Halobacteriales</taxon>
        <taxon>Natrialbaceae</taxon>
        <taxon>Natrinema</taxon>
    </lineage>
</organism>
<evidence type="ECO:0000313" key="5">
    <source>
        <dbReference type="Proteomes" id="UP001224926"/>
    </source>
</evidence>